<comment type="similarity">
    <text evidence="1 6">Belongs to the FHY3/FAR1 family.</text>
</comment>
<comment type="caution">
    <text evidence="8">The sequence shown here is derived from an EMBL/GenBank/DDBJ whole genome shotgun (WGS) entry which is preliminary data.</text>
</comment>
<dbReference type="InterPro" id="IPR006564">
    <property type="entry name" value="Znf_PMZ"/>
</dbReference>
<evidence type="ECO:0000256" key="1">
    <source>
        <dbReference type="ARBA" id="ARBA00005889"/>
    </source>
</evidence>
<proteinExistence type="inferred from homology"/>
<reference evidence="8" key="1">
    <citation type="submission" date="2023-07" db="EMBL/GenBank/DDBJ databases">
        <title>draft genome sequence of fig (Ficus carica).</title>
        <authorList>
            <person name="Takahashi T."/>
            <person name="Nishimura K."/>
        </authorList>
    </citation>
    <scope>NUCLEOTIDE SEQUENCE</scope>
</reference>
<keyword evidence="2 6" id="KW-0479">Metal-binding</keyword>
<keyword evidence="4 6" id="KW-0862">Zinc</keyword>
<keyword evidence="9" id="KW-1185">Reference proteome</keyword>
<dbReference type="GO" id="GO:0006355">
    <property type="term" value="P:regulation of DNA-templated transcription"/>
    <property type="evidence" value="ECO:0007669"/>
    <property type="project" value="UniProtKB-UniRule"/>
</dbReference>
<keyword evidence="6" id="KW-0539">Nucleus</keyword>
<dbReference type="InterPro" id="IPR058778">
    <property type="entry name" value="HTH_FAR1-11-like"/>
</dbReference>
<dbReference type="EMBL" id="BTGU01000002">
    <property type="protein sequence ID" value="GMN27636.1"/>
    <property type="molecule type" value="Genomic_DNA"/>
</dbReference>
<sequence>MAMKPSSNIWIRRQQCPCGDWKCYIKYEGDDLASISSQHVKTESATSSSSSEAAFTPYVGQIFRSDDDAFEYYSSFARKNGFSIRKARSTESQNLGIYRRDFVCYRSGFNQPRKKANVEHPRERKSVRCGCDAKLYLTKEIVDGVTQWYVSQFSNVHNHELLEDDQVRLLPAYRKIHEQDQERILLLSKAGFPVNRIVKVLELEKGVQPGQLPFIEKDVRNFVRTCKKAVQENDALLTEKRENDMLELVEACKAMAERDPDFIYDYTTDENEKVENIAWSYGNSVRAFTVFGDVVSFDTTYRSITYGLLLGVWFGIDNHGKEILLGCVLLQDESSHSLSWALQSFVRFMRGRHPQTILTDIDSGLRDAIARELPNTKHVMCMWHVLSKLSSWFSLHLGPQYADFKADFDMLCHLENMEDFEHQWSLLVAQYGLGSDKHLALLYSCRASWPLSYIRSYFLARMMTAEFSQYLESFLKRILSTQNCLQVFFEQVSIVANSGNQIRDRMHYMHIKTCMPIEEHARSILTPYAFHLLQHELVLAMQYAITEMANGSFLVRHYKKMEGERLVIWIPDDEQIHCSCKEFEQSGILCRHSLRVLVMKNFFQLPEKYFLLRWRLESSLVPTDDHSIQSSNDECAQAFHSLAATLLTESLVSKERFDYVHRGLTGLLESVRNTPLADEHASNLAANNVTKGYPDDEIEAGGTEVVTDINNLGLQHFDQRIKWDWKLITDIVNCKGDRQMISFKSKLRASVIWLTELIDLMKAYNDTKFHSVC</sequence>
<dbReference type="Proteomes" id="UP001187192">
    <property type="component" value="Unassembled WGS sequence"/>
</dbReference>
<dbReference type="Pfam" id="PF04434">
    <property type="entry name" value="SWIM"/>
    <property type="match status" value="1"/>
</dbReference>
<gene>
    <name evidence="8" type="ORF">TIFTF001_001724</name>
</gene>
<comment type="function">
    <text evidence="6">Putative transcription activator involved in regulating light control of development.</text>
</comment>
<protein>
    <recommendedName>
        <fullName evidence="6">Protein FAR1-RELATED SEQUENCE</fullName>
    </recommendedName>
</protein>
<dbReference type="PANTHER" id="PTHR31669:SF174">
    <property type="entry name" value="PROTEIN FAR1-RELATED SEQUENCE 10-RELATED"/>
    <property type="match status" value="1"/>
</dbReference>
<dbReference type="GO" id="GO:0005634">
    <property type="term" value="C:nucleus"/>
    <property type="evidence" value="ECO:0007669"/>
    <property type="project" value="UniProtKB-SubCell"/>
</dbReference>
<evidence type="ECO:0000256" key="4">
    <source>
        <dbReference type="ARBA" id="ARBA00022833"/>
    </source>
</evidence>
<accession>A0AA87ZPT1</accession>
<dbReference type="AlphaFoldDB" id="A0AA87ZPT1"/>
<dbReference type="Pfam" id="PF03101">
    <property type="entry name" value="FAR1"/>
    <property type="match status" value="1"/>
</dbReference>
<evidence type="ECO:0000313" key="9">
    <source>
        <dbReference type="Proteomes" id="UP001187192"/>
    </source>
</evidence>
<evidence type="ECO:0000256" key="5">
    <source>
        <dbReference type="PROSITE-ProRule" id="PRU00325"/>
    </source>
</evidence>
<evidence type="ECO:0000256" key="6">
    <source>
        <dbReference type="RuleBase" id="RU367018"/>
    </source>
</evidence>
<dbReference type="GO" id="GO:0008270">
    <property type="term" value="F:zinc ion binding"/>
    <property type="evidence" value="ECO:0007669"/>
    <property type="project" value="UniProtKB-UniRule"/>
</dbReference>
<evidence type="ECO:0000259" key="7">
    <source>
        <dbReference type="PROSITE" id="PS50966"/>
    </source>
</evidence>
<name>A0AA87ZPT1_FICCA</name>
<dbReference type="Pfam" id="PF26175">
    <property type="entry name" value="HTH_FAR1"/>
    <property type="match status" value="1"/>
</dbReference>
<dbReference type="InterPro" id="IPR007527">
    <property type="entry name" value="Znf_SWIM"/>
</dbReference>
<keyword evidence="3 5" id="KW-0863">Zinc-finger</keyword>
<dbReference type="InterPro" id="IPR018289">
    <property type="entry name" value="MULE_transposase_dom"/>
</dbReference>
<dbReference type="PANTHER" id="PTHR31669">
    <property type="entry name" value="PROTEIN FAR1-RELATED SEQUENCE 10-RELATED"/>
    <property type="match status" value="1"/>
</dbReference>
<feature type="domain" description="SWIM-type" evidence="7">
    <location>
        <begin position="566"/>
        <end position="601"/>
    </location>
</feature>
<evidence type="ECO:0000256" key="2">
    <source>
        <dbReference type="ARBA" id="ARBA00022723"/>
    </source>
</evidence>
<evidence type="ECO:0000256" key="3">
    <source>
        <dbReference type="ARBA" id="ARBA00022771"/>
    </source>
</evidence>
<dbReference type="SMART" id="SM00575">
    <property type="entry name" value="ZnF_PMZ"/>
    <property type="match status" value="1"/>
</dbReference>
<dbReference type="Pfam" id="PF10551">
    <property type="entry name" value="MULE"/>
    <property type="match status" value="1"/>
</dbReference>
<comment type="subcellular location">
    <subcellularLocation>
        <location evidence="6">Nucleus</location>
    </subcellularLocation>
</comment>
<organism evidence="8 9">
    <name type="scientific">Ficus carica</name>
    <name type="common">Common fig</name>
    <dbReference type="NCBI Taxonomy" id="3494"/>
    <lineage>
        <taxon>Eukaryota</taxon>
        <taxon>Viridiplantae</taxon>
        <taxon>Streptophyta</taxon>
        <taxon>Embryophyta</taxon>
        <taxon>Tracheophyta</taxon>
        <taxon>Spermatophyta</taxon>
        <taxon>Magnoliopsida</taxon>
        <taxon>eudicotyledons</taxon>
        <taxon>Gunneridae</taxon>
        <taxon>Pentapetalae</taxon>
        <taxon>rosids</taxon>
        <taxon>fabids</taxon>
        <taxon>Rosales</taxon>
        <taxon>Moraceae</taxon>
        <taxon>Ficeae</taxon>
        <taxon>Ficus</taxon>
    </lineage>
</organism>
<evidence type="ECO:0000313" key="8">
    <source>
        <dbReference type="EMBL" id="GMN27636.1"/>
    </source>
</evidence>
<dbReference type="InterPro" id="IPR004330">
    <property type="entry name" value="FAR1_DNA_bnd_dom"/>
</dbReference>
<dbReference type="InterPro" id="IPR031052">
    <property type="entry name" value="FHY3/FAR1"/>
</dbReference>
<dbReference type="PROSITE" id="PS50966">
    <property type="entry name" value="ZF_SWIM"/>
    <property type="match status" value="1"/>
</dbReference>